<dbReference type="EMBL" id="JAVDTR010000016">
    <property type="protein sequence ID" value="MDR6726330.1"/>
    <property type="molecule type" value="Genomic_DNA"/>
</dbReference>
<evidence type="ECO:0000313" key="2">
    <source>
        <dbReference type="EMBL" id="MDR6726330.1"/>
    </source>
</evidence>
<dbReference type="SUPFAM" id="SSF143100">
    <property type="entry name" value="TTHA1013/TTHA0281-like"/>
    <property type="match status" value="1"/>
</dbReference>
<evidence type="ECO:0000259" key="1">
    <source>
        <dbReference type="Pfam" id="PF15919"/>
    </source>
</evidence>
<accession>A0AAP5H4Q2</accession>
<name>A0AAP5H4Q2_PAEAM</name>
<dbReference type="InterPro" id="IPR035069">
    <property type="entry name" value="TTHA1013/TTHA0281-like"/>
</dbReference>
<dbReference type="RefSeq" id="WP_310144518.1">
    <property type="nucleotide sequence ID" value="NZ_JAVDTR010000016.1"/>
</dbReference>
<comment type="caution">
    <text evidence="2">The sequence shown here is derived from an EMBL/GenBank/DDBJ whole genome shotgun (WGS) entry which is preliminary data.</text>
</comment>
<gene>
    <name evidence="2" type="ORF">J2W91_004841</name>
</gene>
<dbReference type="Proteomes" id="UP001254832">
    <property type="component" value="Unassembled WGS sequence"/>
</dbReference>
<organism evidence="2 3">
    <name type="scientific">Paenibacillus amylolyticus</name>
    <dbReference type="NCBI Taxonomy" id="1451"/>
    <lineage>
        <taxon>Bacteria</taxon>
        <taxon>Bacillati</taxon>
        <taxon>Bacillota</taxon>
        <taxon>Bacilli</taxon>
        <taxon>Bacillales</taxon>
        <taxon>Paenibacillaceae</taxon>
        <taxon>Paenibacillus</taxon>
    </lineage>
</organism>
<dbReference type="InterPro" id="IPR031807">
    <property type="entry name" value="HicB-like"/>
</dbReference>
<reference evidence="2" key="1">
    <citation type="submission" date="2023-07" db="EMBL/GenBank/DDBJ databases">
        <title>Sorghum-associated microbial communities from plants grown in Nebraska, USA.</title>
        <authorList>
            <person name="Schachtman D."/>
        </authorList>
    </citation>
    <scope>NUCLEOTIDE SEQUENCE</scope>
    <source>
        <strain evidence="2">BE80</strain>
    </source>
</reference>
<protein>
    <submittedName>
        <fullName evidence="2">RNase H-like HicB family nuclease</fullName>
    </submittedName>
</protein>
<proteinExistence type="predicted"/>
<sequence>MRTYRAYAIFNFAADGINVTFPELPGCLTCGYTLDEALYMAKEALELYIKGEPIAELPALASEMPELTDANDRVYLVEANHTD</sequence>
<dbReference type="AlphaFoldDB" id="A0AAP5H4Q2"/>
<dbReference type="Pfam" id="PF15919">
    <property type="entry name" value="HicB_lk_antitox"/>
    <property type="match status" value="1"/>
</dbReference>
<dbReference type="Gene3D" id="3.30.160.250">
    <property type="match status" value="1"/>
</dbReference>
<evidence type="ECO:0000313" key="3">
    <source>
        <dbReference type="Proteomes" id="UP001254832"/>
    </source>
</evidence>
<feature type="domain" description="HicB-like antitoxin of toxin-antitoxin system" evidence="1">
    <location>
        <begin position="16"/>
        <end position="58"/>
    </location>
</feature>